<gene>
    <name evidence="1" type="ORF">LTR24_004213</name>
</gene>
<proteinExistence type="predicted"/>
<name>A0ABR0KCX6_9EURO</name>
<reference evidence="1 2" key="1">
    <citation type="submission" date="2023-08" db="EMBL/GenBank/DDBJ databases">
        <title>Black Yeasts Isolated from many extreme environments.</title>
        <authorList>
            <person name="Coleine C."/>
            <person name="Stajich J.E."/>
            <person name="Selbmann L."/>
        </authorList>
    </citation>
    <scope>NUCLEOTIDE SEQUENCE [LARGE SCALE GENOMIC DNA]</scope>
    <source>
        <strain evidence="1 2">CCFEE 5885</strain>
    </source>
</reference>
<comment type="caution">
    <text evidence="1">The sequence shown here is derived from an EMBL/GenBank/DDBJ whole genome shotgun (WGS) entry which is preliminary data.</text>
</comment>
<protein>
    <submittedName>
        <fullName evidence="1">Uncharacterized protein</fullName>
    </submittedName>
</protein>
<sequence>MPVQLSRKYYHTRHQVQLKRDLYGPSPIPKFMGLPPEVREMIYMHVFAGLKLQSCSTQVCYPKVLASSSDSDKKSLAILCVNKQINRESCVLLLQRCDPYFLNRPFHVFRETHLHYVPRQRLGKAMYQEIRTIWITTEHLRSWDQHGGLKCLSNVRLINIEQGVIGGQLFRHLTCALKHRRDPRSFVSIQDRRSLVDLSVKRMLGPGGGADLRITPGLRPIVAKDKENPDQLRIHVHFRCPPDTCLSHRINQRVGLLPRFTFTKTLALEYDWDTQAVLDLRWDNLE</sequence>
<keyword evidence="2" id="KW-1185">Reference proteome</keyword>
<organism evidence="1 2">
    <name type="scientific">Lithohypha guttulata</name>
    <dbReference type="NCBI Taxonomy" id="1690604"/>
    <lineage>
        <taxon>Eukaryota</taxon>
        <taxon>Fungi</taxon>
        <taxon>Dikarya</taxon>
        <taxon>Ascomycota</taxon>
        <taxon>Pezizomycotina</taxon>
        <taxon>Eurotiomycetes</taxon>
        <taxon>Chaetothyriomycetidae</taxon>
        <taxon>Chaetothyriales</taxon>
        <taxon>Trichomeriaceae</taxon>
        <taxon>Lithohypha</taxon>
    </lineage>
</organism>
<accession>A0ABR0KCX6</accession>
<evidence type="ECO:0000313" key="2">
    <source>
        <dbReference type="Proteomes" id="UP001345013"/>
    </source>
</evidence>
<dbReference type="EMBL" id="JAVRRG010000042">
    <property type="protein sequence ID" value="KAK5093502.1"/>
    <property type="molecule type" value="Genomic_DNA"/>
</dbReference>
<evidence type="ECO:0000313" key="1">
    <source>
        <dbReference type="EMBL" id="KAK5093502.1"/>
    </source>
</evidence>
<dbReference type="Proteomes" id="UP001345013">
    <property type="component" value="Unassembled WGS sequence"/>
</dbReference>